<name>A0A5J9V1G3_9POAL</name>
<accession>A0A5J9V1G3</accession>
<reference evidence="2 3" key="1">
    <citation type="journal article" date="2019" name="Sci. Rep.">
        <title>A high-quality genome of Eragrostis curvula grass provides insights into Poaceae evolution and supports new strategies to enhance forage quality.</title>
        <authorList>
            <person name="Carballo J."/>
            <person name="Santos B.A.C.M."/>
            <person name="Zappacosta D."/>
            <person name="Garbus I."/>
            <person name="Selva J.P."/>
            <person name="Gallo C.A."/>
            <person name="Diaz A."/>
            <person name="Albertini E."/>
            <person name="Caccamo M."/>
            <person name="Echenique V."/>
        </authorList>
    </citation>
    <scope>NUCLEOTIDE SEQUENCE [LARGE SCALE GENOMIC DNA]</scope>
    <source>
        <strain evidence="3">cv. Victoria</strain>
        <tissue evidence="2">Leaf</tissue>
    </source>
</reference>
<feature type="region of interest" description="Disordered" evidence="1">
    <location>
        <begin position="213"/>
        <end position="272"/>
    </location>
</feature>
<gene>
    <name evidence="2" type="ORF">EJB05_21568</name>
</gene>
<feature type="compositionally biased region" description="Basic and acidic residues" evidence="1">
    <location>
        <begin position="246"/>
        <end position="264"/>
    </location>
</feature>
<keyword evidence="3" id="KW-1185">Reference proteome</keyword>
<evidence type="ECO:0000313" key="3">
    <source>
        <dbReference type="Proteomes" id="UP000324897"/>
    </source>
</evidence>
<dbReference type="AlphaFoldDB" id="A0A5J9V1G3"/>
<protein>
    <submittedName>
        <fullName evidence="2">Uncharacterized protein</fullName>
    </submittedName>
</protein>
<dbReference type="EMBL" id="RWGY01000011">
    <property type="protein sequence ID" value="TVU29969.1"/>
    <property type="molecule type" value="Genomic_DNA"/>
</dbReference>
<proteinExistence type="predicted"/>
<comment type="caution">
    <text evidence="2">The sequence shown here is derived from an EMBL/GenBank/DDBJ whole genome shotgun (WGS) entry which is preliminary data.</text>
</comment>
<sequence>VLMEVNMTFRFLLVVNLLTNQPGVDLSLIARMPFGMVDPKRGQVGEELAAKHQTPFSAISELEHTGSPRKRITNRSTNNLETSDNIDGYPRIGATIDVCASNIDGDEDESWLHRNDNWHPSTVILRRHGGNLDGGVGQSVTPEELQKAKRREYNKEYRQRKKEELAIARQIQNGAKIPADIDADKLLQAHATKLAKHREAVKRYRLRNSSMTKTGIHPQVGPSLPTGDHTHDNRPVHDSGIWDPDASERPGFDEENLETRKPIDDDIDDPLADDEGRVFCRPGIYESSGLNLNSASHFPSLNLSRFVFAFARRAIQVISS</sequence>
<organism evidence="2 3">
    <name type="scientific">Eragrostis curvula</name>
    <name type="common">weeping love grass</name>
    <dbReference type="NCBI Taxonomy" id="38414"/>
    <lineage>
        <taxon>Eukaryota</taxon>
        <taxon>Viridiplantae</taxon>
        <taxon>Streptophyta</taxon>
        <taxon>Embryophyta</taxon>
        <taxon>Tracheophyta</taxon>
        <taxon>Spermatophyta</taxon>
        <taxon>Magnoliopsida</taxon>
        <taxon>Liliopsida</taxon>
        <taxon>Poales</taxon>
        <taxon>Poaceae</taxon>
        <taxon>PACMAD clade</taxon>
        <taxon>Chloridoideae</taxon>
        <taxon>Eragrostideae</taxon>
        <taxon>Eragrostidinae</taxon>
        <taxon>Eragrostis</taxon>
    </lineage>
</organism>
<dbReference type="Gramene" id="TVU29969">
    <property type="protein sequence ID" value="TVU29969"/>
    <property type="gene ID" value="EJB05_21568"/>
</dbReference>
<evidence type="ECO:0000313" key="2">
    <source>
        <dbReference type="EMBL" id="TVU29969.1"/>
    </source>
</evidence>
<feature type="compositionally biased region" description="Polar residues" evidence="1">
    <location>
        <begin position="74"/>
        <end position="85"/>
    </location>
</feature>
<evidence type="ECO:0000256" key="1">
    <source>
        <dbReference type="SAM" id="MobiDB-lite"/>
    </source>
</evidence>
<feature type="non-terminal residue" evidence="2">
    <location>
        <position position="1"/>
    </location>
</feature>
<dbReference type="Proteomes" id="UP000324897">
    <property type="component" value="Chromosome 1"/>
</dbReference>
<feature type="region of interest" description="Disordered" evidence="1">
    <location>
        <begin position="64"/>
        <end position="85"/>
    </location>
</feature>
<feature type="compositionally biased region" description="Basic and acidic residues" evidence="1">
    <location>
        <begin position="228"/>
        <end position="237"/>
    </location>
</feature>